<feature type="domain" description="Vps41 beta-propeller" evidence="5">
    <location>
        <begin position="48"/>
        <end position="113"/>
    </location>
</feature>
<feature type="region of interest" description="Disordered" evidence="4">
    <location>
        <begin position="575"/>
        <end position="602"/>
    </location>
</feature>
<feature type="repeat" description="CHCR" evidence="3">
    <location>
        <begin position="922"/>
        <end position="1089"/>
    </location>
</feature>
<dbReference type="Gene3D" id="2.130.10.10">
    <property type="entry name" value="YVTN repeat-like/Quinoprotein amine dehydrogenase"/>
    <property type="match status" value="1"/>
</dbReference>
<feature type="compositionally biased region" description="Polar residues" evidence="4">
    <location>
        <begin position="1"/>
        <end position="10"/>
    </location>
</feature>
<dbReference type="Proteomes" id="UP000799767">
    <property type="component" value="Unassembled WGS sequence"/>
</dbReference>
<keyword evidence="7" id="KW-1185">Reference proteome</keyword>
<dbReference type="GO" id="GO:0030897">
    <property type="term" value="C:HOPS complex"/>
    <property type="evidence" value="ECO:0007669"/>
    <property type="project" value="TreeGrafter"/>
</dbReference>
<feature type="region of interest" description="Disordered" evidence="4">
    <location>
        <begin position="463"/>
        <end position="497"/>
    </location>
</feature>
<feature type="compositionally biased region" description="Polar residues" evidence="4">
    <location>
        <begin position="467"/>
        <end position="477"/>
    </location>
</feature>
<dbReference type="InterPro" id="IPR015943">
    <property type="entry name" value="WD40/YVTN_repeat-like_dom_sf"/>
</dbReference>
<organism evidence="6 7">
    <name type="scientific">Neohortaea acidophila</name>
    <dbReference type="NCBI Taxonomy" id="245834"/>
    <lineage>
        <taxon>Eukaryota</taxon>
        <taxon>Fungi</taxon>
        <taxon>Dikarya</taxon>
        <taxon>Ascomycota</taxon>
        <taxon>Pezizomycotina</taxon>
        <taxon>Dothideomycetes</taxon>
        <taxon>Dothideomycetidae</taxon>
        <taxon>Mycosphaerellales</taxon>
        <taxon>Teratosphaeriaceae</taxon>
        <taxon>Neohortaea</taxon>
    </lineage>
</organism>
<dbReference type="InterPro" id="IPR011990">
    <property type="entry name" value="TPR-like_helical_dom_sf"/>
</dbReference>
<evidence type="ECO:0000313" key="6">
    <source>
        <dbReference type="EMBL" id="KAF2481490.1"/>
    </source>
</evidence>
<dbReference type="Gene3D" id="1.25.40.10">
    <property type="entry name" value="Tetratricopeptide repeat domain"/>
    <property type="match status" value="1"/>
</dbReference>
<evidence type="ECO:0000313" key="7">
    <source>
        <dbReference type="Proteomes" id="UP000799767"/>
    </source>
</evidence>
<dbReference type="InterPro" id="IPR057780">
    <property type="entry name" value="Beta-prop_Vps41"/>
</dbReference>
<dbReference type="GO" id="GO:0005770">
    <property type="term" value="C:late endosome"/>
    <property type="evidence" value="ECO:0007669"/>
    <property type="project" value="TreeGrafter"/>
</dbReference>
<dbReference type="RefSeq" id="XP_033588060.1">
    <property type="nucleotide sequence ID" value="XM_033734240.1"/>
</dbReference>
<sequence length="1230" mass="135165">MSTDLPSTEHLSLRPAATDAKADDAPTQPDSEADEEEEEDDEEDEPKLKYAKLTGSLTNVYRNGDSTSAFTIAGDKLVLGTHNGNIHVLSLPTLKSLRTYHAHSATITNVSVSPVPPPPAAQVASRGQPEEEKRKTDSLRSPPSSIRTTQTKTTSTASPRSQQSPQPPAIPNTPNNAIYIATASLDGHVCISSLIDPKDVQLRNFARPVQAVALSPDYKNDRTYLSAGLAGQLILTVGGKAGVTTDANTNSAAAAASSGFLGAFGLAGTDRGKDTVLHSGEGAISCIEWSLSGKWVVWITEKGIKIMRSHYKLGSEDEDDAWKRIVHEPRPNRREWEDMVGVWKARAEWVDERHLEADDHEHVEGAHGGSNGKPSEPTKQRSKRSKVEKLVVGWGNTAWILHVSEGGPASTSTPANGGKRVIGTAERMRKLIFDDCVIAGISLYTPSLLALLAYRTLDDDDRPIHAPQSSQLSSQNGAEAKTGRKGRNNRQTGLAPQLRLINVQTGAEDEIDELSISRFETLSAQDYHFGTLWIPPASVKAQQAADRWALEGMWESTRNATRLFSSSASILSNRSAESQSLENGGKASIRSPGSSVVGAPMPPVRKAGATDAHPFAASAGLKLFIYSPYDCILAVRRDLKDHLEYLLQQQDYKQVWMLVDKHPELIDDIGPPPDNREPRSPIVGSARDGGGSLADFFADDSASRQSAGGGDSNALREKQRIGELWIQQLVTTDQWGEAGQVASKVLGTSRKWEYWVYAFAQAGKFDEITPFIPSDAHLPSEVYEIVLGHYLTADVPRFQELLELWEPEKDLYDVHSIQAAILSKLDSEDVVEDSEDWRILTEALAKLYLAEGRAKEALRCYISVRNAEKAMELIQEDSLMNIIDAEDVPGLLMLKLSKEQMRSAPLDELREASSEVVKLLVGEALKGSLLPATIIKELLAAGRVYRPFLYFYFRALWYEATEREAARRAPRGRSYQHIDAGRPLVEDHADLAIELFADYDRDLLMEFLQASEVYNYEKAAAICNERDYTREFVYMLSKMGQTKEALRLIINKLGDIKYAIDFAKQNPENPELWDDLLEYSMNRPAFIKELLEEVGTAIDPVDLVRRIPPNTEIQGLKEAVAKLLRVYDIQFSISESVATVLRGEVGVGMDALRAGQKKGVRFEVLHEASKEIDHTLVDALTQAAGENSSVEPKRTETSASQHVKPGACVGCGDVFQEDGMPSLPAALTSC</sequence>
<dbReference type="Pfam" id="PF23556">
    <property type="entry name" value="TPR_Vps41"/>
    <property type="match status" value="2"/>
</dbReference>
<dbReference type="PANTHER" id="PTHR12616:SF1">
    <property type="entry name" value="VACUOLAR PROTEIN SORTING-ASSOCIATED PROTEIN 41 HOMOLOG"/>
    <property type="match status" value="1"/>
</dbReference>
<dbReference type="SUPFAM" id="SSF50978">
    <property type="entry name" value="WD40 repeat-like"/>
    <property type="match status" value="1"/>
</dbReference>
<keyword evidence="2" id="KW-0653">Protein transport</keyword>
<keyword evidence="1" id="KW-0813">Transport</keyword>
<dbReference type="PROSITE" id="PS50236">
    <property type="entry name" value="CHCR"/>
    <property type="match status" value="1"/>
</dbReference>
<proteinExistence type="predicted"/>
<reference evidence="6" key="1">
    <citation type="journal article" date="2020" name="Stud. Mycol.">
        <title>101 Dothideomycetes genomes: a test case for predicting lifestyles and emergence of pathogens.</title>
        <authorList>
            <person name="Haridas S."/>
            <person name="Albert R."/>
            <person name="Binder M."/>
            <person name="Bloem J."/>
            <person name="Labutti K."/>
            <person name="Salamov A."/>
            <person name="Andreopoulos B."/>
            <person name="Baker S."/>
            <person name="Barry K."/>
            <person name="Bills G."/>
            <person name="Bluhm B."/>
            <person name="Cannon C."/>
            <person name="Castanera R."/>
            <person name="Culley D."/>
            <person name="Daum C."/>
            <person name="Ezra D."/>
            <person name="Gonzalez J."/>
            <person name="Henrissat B."/>
            <person name="Kuo A."/>
            <person name="Liang C."/>
            <person name="Lipzen A."/>
            <person name="Lutzoni F."/>
            <person name="Magnuson J."/>
            <person name="Mondo S."/>
            <person name="Nolan M."/>
            <person name="Ohm R."/>
            <person name="Pangilinan J."/>
            <person name="Park H.-J."/>
            <person name="Ramirez L."/>
            <person name="Alfaro M."/>
            <person name="Sun H."/>
            <person name="Tritt A."/>
            <person name="Yoshinaga Y."/>
            <person name="Zwiers L.-H."/>
            <person name="Turgeon B."/>
            <person name="Goodwin S."/>
            <person name="Spatafora J."/>
            <person name="Crous P."/>
            <person name="Grigoriev I."/>
        </authorList>
    </citation>
    <scope>NUCLEOTIDE SEQUENCE</scope>
    <source>
        <strain evidence="6">CBS 113389</strain>
    </source>
</reference>
<dbReference type="GO" id="GO:0034058">
    <property type="term" value="P:endosomal vesicle fusion"/>
    <property type="evidence" value="ECO:0007669"/>
    <property type="project" value="TreeGrafter"/>
</dbReference>
<gene>
    <name evidence="6" type="ORF">BDY17DRAFT_301433</name>
</gene>
<dbReference type="OrthoDB" id="244107at2759"/>
<feature type="region of interest" description="Disordered" evidence="4">
    <location>
        <begin position="1"/>
        <end position="48"/>
    </location>
</feature>
<dbReference type="EMBL" id="MU001638">
    <property type="protein sequence ID" value="KAF2481490.1"/>
    <property type="molecule type" value="Genomic_DNA"/>
</dbReference>
<dbReference type="GO" id="GO:0009267">
    <property type="term" value="P:cellular response to starvation"/>
    <property type="evidence" value="ECO:0007669"/>
    <property type="project" value="TreeGrafter"/>
</dbReference>
<feature type="region of interest" description="Disordered" evidence="4">
    <location>
        <begin position="109"/>
        <end position="175"/>
    </location>
</feature>
<feature type="compositionally biased region" description="Low complexity" evidence="4">
    <location>
        <begin position="144"/>
        <end position="164"/>
    </location>
</feature>
<accession>A0A6A6PN17</accession>
<feature type="compositionally biased region" description="Basic and acidic residues" evidence="4">
    <location>
        <begin position="128"/>
        <end position="138"/>
    </location>
</feature>
<feature type="compositionally biased region" description="Low complexity" evidence="4">
    <location>
        <begin position="15"/>
        <end position="30"/>
    </location>
</feature>
<dbReference type="InterPro" id="IPR036322">
    <property type="entry name" value="WD40_repeat_dom_sf"/>
</dbReference>
<dbReference type="InterPro" id="IPR000547">
    <property type="entry name" value="Clathrin_H-chain/VPS_repeat"/>
</dbReference>
<dbReference type="Pfam" id="PF23411">
    <property type="entry name" value="Beta-prop_Vps41"/>
    <property type="match status" value="2"/>
</dbReference>
<evidence type="ECO:0000256" key="4">
    <source>
        <dbReference type="SAM" id="MobiDB-lite"/>
    </source>
</evidence>
<name>A0A6A6PN17_9PEZI</name>
<feature type="domain" description="Vps41 beta-propeller" evidence="5">
    <location>
        <begin position="176"/>
        <end position="236"/>
    </location>
</feature>
<dbReference type="PANTHER" id="PTHR12616">
    <property type="entry name" value="VACUOLAR PROTEIN SORTING VPS41"/>
    <property type="match status" value="1"/>
</dbReference>
<dbReference type="SMART" id="SM00299">
    <property type="entry name" value="CLH"/>
    <property type="match status" value="1"/>
</dbReference>
<evidence type="ECO:0000256" key="1">
    <source>
        <dbReference type="ARBA" id="ARBA00022448"/>
    </source>
</evidence>
<dbReference type="AlphaFoldDB" id="A0A6A6PN17"/>
<feature type="compositionally biased region" description="Acidic residues" evidence="4">
    <location>
        <begin position="31"/>
        <end position="45"/>
    </location>
</feature>
<dbReference type="GO" id="GO:0016236">
    <property type="term" value="P:macroautophagy"/>
    <property type="evidence" value="ECO:0007669"/>
    <property type="project" value="TreeGrafter"/>
</dbReference>
<dbReference type="InterPro" id="IPR045111">
    <property type="entry name" value="Vps41/Vps8"/>
</dbReference>
<dbReference type="GeneID" id="54475242"/>
<evidence type="ECO:0000256" key="3">
    <source>
        <dbReference type="PROSITE-ProRule" id="PRU01006"/>
    </source>
</evidence>
<evidence type="ECO:0000256" key="2">
    <source>
        <dbReference type="ARBA" id="ARBA00022927"/>
    </source>
</evidence>
<protein>
    <recommendedName>
        <fullName evidence="5">Vps41 beta-propeller domain-containing protein</fullName>
    </recommendedName>
</protein>
<dbReference type="GO" id="GO:0006623">
    <property type="term" value="P:protein targeting to vacuole"/>
    <property type="evidence" value="ECO:0007669"/>
    <property type="project" value="InterPro"/>
</dbReference>
<feature type="region of interest" description="Disordered" evidence="4">
    <location>
        <begin position="359"/>
        <end position="387"/>
    </location>
</feature>
<evidence type="ECO:0000259" key="5">
    <source>
        <dbReference type="Pfam" id="PF23411"/>
    </source>
</evidence>
<feature type="region of interest" description="Disordered" evidence="4">
    <location>
        <begin position="667"/>
        <end position="688"/>
    </location>
</feature>